<name>A0A558HE38_9GAMM</name>
<dbReference type="InterPro" id="IPR051599">
    <property type="entry name" value="Cell_Envelope_Assoc"/>
</dbReference>
<keyword evidence="1" id="KW-0812">Transmembrane</keyword>
<dbReference type="GO" id="GO:0043164">
    <property type="term" value="P:Gram-negative-bacterium-type cell wall biogenesis"/>
    <property type="evidence" value="ECO:0007669"/>
    <property type="project" value="TreeGrafter"/>
</dbReference>
<evidence type="ECO:0000256" key="1">
    <source>
        <dbReference type="SAM" id="Phobius"/>
    </source>
</evidence>
<reference evidence="3 4" key="1">
    <citation type="submission" date="2019-07" db="EMBL/GenBank/DDBJ databases">
        <title>Diversity of Bacteria from Kongsfjorden, Arctic.</title>
        <authorList>
            <person name="Yu Y."/>
        </authorList>
    </citation>
    <scope>NUCLEOTIDE SEQUENCE [LARGE SCALE GENOMIC DNA]</scope>
    <source>
        <strain evidence="3 4">SM1923</strain>
    </source>
</reference>
<dbReference type="RefSeq" id="WP_088742645.1">
    <property type="nucleotide sequence ID" value="NZ_CAWOWR010000052.1"/>
</dbReference>
<sequence>MGFTELLGIIKDLILPPGGPLLLLILAMLILKRWPSTARAFMALAILTLWLLSSPVVSTRLMAGLERIQPSEPAEWIQAQAVVVLSGGRYYDAPELQGRDRINGETLSRLDEGVRVARNAELPILLTGGRVSSSDSGTLADLMQRSLIDEFDYPARWLENRSENTQQNALYTREALKKDDINKIVLVTSAWHMPRAMRNFQNQGFRTIIPAPVGYTSVSSLGMDAWIPNSSALTQSRWALHEWIGWLVGR</sequence>
<dbReference type="InterPro" id="IPR014729">
    <property type="entry name" value="Rossmann-like_a/b/a_fold"/>
</dbReference>
<feature type="transmembrane region" description="Helical" evidence="1">
    <location>
        <begin position="13"/>
        <end position="31"/>
    </location>
</feature>
<accession>A0A558HE38</accession>
<dbReference type="OrthoDB" id="9809813at2"/>
<dbReference type="InterPro" id="IPR003848">
    <property type="entry name" value="DUF218"/>
</dbReference>
<keyword evidence="4" id="KW-1185">Reference proteome</keyword>
<protein>
    <submittedName>
        <fullName evidence="3">YdcF family protein</fullName>
    </submittedName>
</protein>
<keyword evidence="1" id="KW-0472">Membrane</keyword>
<dbReference type="Gene3D" id="3.40.50.620">
    <property type="entry name" value="HUPs"/>
    <property type="match status" value="1"/>
</dbReference>
<dbReference type="AlphaFoldDB" id="A0A558HE38"/>
<dbReference type="EMBL" id="VNFH01000015">
    <property type="protein sequence ID" value="TVU67354.1"/>
    <property type="molecule type" value="Genomic_DNA"/>
</dbReference>
<feature type="domain" description="DUF218" evidence="2">
    <location>
        <begin position="80"/>
        <end position="245"/>
    </location>
</feature>
<dbReference type="GO" id="GO:0005886">
    <property type="term" value="C:plasma membrane"/>
    <property type="evidence" value="ECO:0007669"/>
    <property type="project" value="TreeGrafter"/>
</dbReference>
<dbReference type="Proteomes" id="UP000319941">
    <property type="component" value="Unassembled WGS sequence"/>
</dbReference>
<evidence type="ECO:0000313" key="3">
    <source>
        <dbReference type="EMBL" id="TVU67354.1"/>
    </source>
</evidence>
<feature type="transmembrane region" description="Helical" evidence="1">
    <location>
        <begin position="43"/>
        <end position="63"/>
    </location>
</feature>
<dbReference type="PANTHER" id="PTHR30336:SF4">
    <property type="entry name" value="ENVELOPE BIOGENESIS FACTOR ELYC"/>
    <property type="match status" value="1"/>
</dbReference>
<proteinExistence type="predicted"/>
<dbReference type="PANTHER" id="PTHR30336">
    <property type="entry name" value="INNER MEMBRANE PROTEIN, PROBABLE PERMEASE"/>
    <property type="match status" value="1"/>
</dbReference>
<gene>
    <name evidence="3" type="ORF">FQP86_16910</name>
</gene>
<comment type="caution">
    <text evidence="3">The sequence shown here is derived from an EMBL/GenBank/DDBJ whole genome shotgun (WGS) entry which is preliminary data.</text>
</comment>
<organism evidence="3 4">
    <name type="scientific">Cobetia crustatorum</name>
    <dbReference type="NCBI Taxonomy" id="553385"/>
    <lineage>
        <taxon>Bacteria</taxon>
        <taxon>Pseudomonadati</taxon>
        <taxon>Pseudomonadota</taxon>
        <taxon>Gammaproteobacteria</taxon>
        <taxon>Oceanospirillales</taxon>
        <taxon>Halomonadaceae</taxon>
        <taxon>Cobetia</taxon>
    </lineage>
</organism>
<dbReference type="Pfam" id="PF02698">
    <property type="entry name" value="DUF218"/>
    <property type="match status" value="1"/>
</dbReference>
<dbReference type="GO" id="GO:0000270">
    <property type="term" value="P:peptidoglycan metabolic process"/>
    <property type="evidence" value="ECO:0007669"/>
    <property type="project" value="TreeGrafter"/>
</dbReference>
<evidence type="ECO:0000313" key="4">
    <source>
        <dbReference type="Proteomes" id="UP000319941"/>
    </source>
</evidence>
<evidence type="ECO:0000259" key="2">
    <source>
        <dbReference type="Pfam" id="PF02698"/>
    </source>
</evidence>
<keyword evidence="1" id="KW-1133">Transmembrane helix</keyword>
<dbReference type="CDD" id="cd06259">
    <property type="entry name" value="YdcF-like"/>
    <property type="match status" value="1"/>
</dbReference>